<proteinExistence type="inferred from homology"/>
<evidence type="ECO:0000256" key="5">
    <source>
        <dbReference type="ARBA" id="ARBA00023002"/>
    </source>
</evidence>
<sequence length="422" mass="44206">MIEVIRPGDAAYAQISGSFAHTGAPAYVFRPRSAEEVAEAVRFAAREGLELSVRSGGHHGAGYGTNDGGVVADLSQLDAIEIDGQRVRLGAGATWGQVAETLAPHGLAISSGDTRSVGVGGLLTGGGIGWMVRKYGPAVDRLVAAEVVTASGEIVRASEQENADLFWAIRGGGGHAGVVTVFEMTAERESAVTFARFTYPAGQAAAVLKNWRDALRTADEGLTSTAQLFPAFGEQAPPSVVILAAYAGDDPAAVKPLAALGDLVAEDVKVVPYAEVLEDAFLPPGFQPIVRNRFASDLTDELIDVFAGAEIPLMYREIRAIGGALNRVPAHATAFAHRDAVAMVQTVLLGTPEQHGPRLPAFEALWAALKPHVSGAYGNFLTHPTDEDAAEVYPGATGERLAAIKKDRDPANLFGRNIPLVS</sequence>
<name>A0ABW7ZA54_9ACTN</name>
<dbReference type="Gene3D" id="3.40.462.20">
    <property type="match status" value="1"/>
</dbReference>
<dbReference type="PANTHER" id="PTHR42973:SF39">
    <property type="entry name" value="FAD-BINDING PCMH-TYPE DOMAIN-CONTAINING PROTEIN"/>
    <property type="match status" value="1"/>
</dbReference>
<dbReference type="SUPFAM" id="SSF56176">
    <property type="entry name" value="FAD-binding/transporter-associated domain-like"/>
    <property type="match status" value="1"/>
</dbReference>
<dbReference type="PANTHER" id="PTHR42973">
    <property type="entry name" value="BINDING OXIDOREDUCTASE, PUTATIVE (AFU_ORTHOLOGUE AFUA_1G17690)-RELATED"/>
    <property type="match status" value="1"/>
</dbReference>
<evidence type="ECO:0000256" key="1">
    <source>
        <dbReference type="ARBA" id="ARBA00001974"/>
    </source>
</evidence>
<keyword evidence="8" id="KW-1185">Reference proteome</keyword>
<comment type="caution">
    <text evidence="7">The sequence shown here is derived from an EMBL/GenBank/DDBJ whole genome shotgun (WGS) entry which is preliminary data.</text>
</comment>
<dbReference type="PROSITE" id="PS51387">
    <property type="entry name" value="FAD_PCMH"/>
    <property type="match status" value="1"/>
</dbReference>
<keyword evidence="3" id="KW-0285">Flavoprotein</keyword>
<protein>
    <submittedName>
        <fullName evidence="7">FAD-binding oxidoreductase</fullName>
    </submittedName>
</protein>
<reference evidence="7 8" key="1">
    <citation type="submission" date="2024-10" db="EMBL/GenBank/DDBJ databases">
        <title>The Natural Products Discovery Center: Release of the First 8490 Sequenced Strains for Exploring Actinobacteria Biosynthetic Diversity.</title>
        <authorList>
            <person name="Kalkreuter E."/>
            <person name="Kautsar S.A."/>
            <person name="Yang D."/>
            <person name="Bader C.D."/>
            <person name="Teijaro C.N."/>
            <person name="Fluegel L."/>
            <person name="Davis C.M."/>
            <person name="Simpson J.R."/>
            <person name="Lauterbach L."/>
            <person name="Steele A.D."/>
            <person name="Gui C."/>
            <person name="Meng S."/>
            <person name="Li G."/>
            <person name="Viehrig K."/>
            <person name="Ye F."/>
            <person name="Su P."/>
            <person name="Kiefer A.F."/>
            <person name="Nichols A."/>
            <person name="Cepeda A.J."/>
            <person name="Yan W."/>
            <person name="Fan B."/>
            <person name="Jiang Y."/>
            <person name="Adhikari A."/>
            <person name="Zheng C.-J."/>
            <person name="Schuster L."/>
            <person name="Cowan T.M."/>
            <person name="Smanski M.J."/>
            <person name="Chevrette M.G."/>
            <person name="De Carvalho L.P.S."/>
            <person name="Shen B."/>
        </authorList>
    </citation>
    <scope>NUCLEOTIDE SEQUENCE [LARGE SCALE GENOMIC DNA]</scope>
    <source>
        <strain evidence="7 8">NPDC050545</strain>
    </source>
</reference>
<keyword evidence="5" id="KW-0560">Oxidoreductase</keyword>
<keyword evidence="4" id="KW-0274">FAD</keyword>
<evidence type="ECO:0000313" key="8">
    <source>
        <dbReference type="Proteomes" id="UP001612741"/>
    </source>
</evidence>
<dbReference type="Pfam" id="PF01565">
    <property type="entry name" value="FAD_binding_4"/>
    <property type="match status" value="1"/>
</dbReference>
<evidence type="ECO:0000259" key="6">
    <source>
        <dbReference type="PROSITE" id="PS51387"/>
    </source>
</evidence>
<comment type="cofactor">
    <cofactor evidence="1">
        <name>FAD</name>
        <dbReference type="ChEBI" id="CHEBI:57692"/>
    </cofactor>
</comment>
<evidence type="ECO:0000256" key="2">
    <source>
        <dbReference type="ARBA" id="ARBA00005466"/>
    </source>
</evidence>
<dbReference type="EMBL" id="JBITGY010000016">
    <property type="protein sequence ID" value="MFI6504911.1"/>
    <property type="molecule type" value="Genomic_DNA"/>
</dbReference>
<feature type="domain" description="FAD-binding PCMH-type" evidence="6">
    <location>
        <begin position="21"/>
        <end position="189"/>
    </location>
</feature>
<evidence type="ECO:0000313" key="7">
    <source>
        <dbReference type="EMBL" id="MFI6504911.1"/>
    </source>
</evidence>
<evidence type="ECO:0000256" key="4">
    <source>
        <dbReference type="ARBA" id="ARBA00022827"/>
    </source>
</evidence>
<dbReference type="PROSITE" id="PS00862">
    <property type="entry name" value="OX2_COVAL_FAD"/>
    <property type="match status" value="1"/>
</dbReference>
<dbReference type="InterPro" id="IPR016166">
    <property type="entry name" value="FAD-bd_PCMH"/>
</dbReference>
<dbReference type="InterPro" id="IPR050416">
    <property type="entry name" value="FAD-linked_Oxidoreductase"/>
</dbReference>
<dbReference type="Proteomes" id="UP001612741">
    <property type="component" value="Unassembled WGS sequence"/>
</dbReference>
<evidence type="ECO:0000256" key="3">
    <source>
        <dbReference type="ARBA" id="ARBA00022630"/>
    </source>
</evidence>
<dbReference type="InterPro" id="IPR016167">
    <property type="entry name" value="FAD-bd_PCMH_sub1"/>
</dbReference>
<dbReference type="InterPro" id="IPR016169">
    <property type="entry name" value="FAD-bd_PCMH_sub2"/>
</dbReference>
<comment type="similarity">
    <text evidence="2">Belongs to the oxygen-dependent FAD-linked oxidoreductase family.</text>
</comment>
<dbReference type="Gene3D" id="3.30.43.10">
    <property type="entry name" value="Uridine Diphospho-n-acetylenolpyruvylglucosamine Reductase, domain 2"/>
    <property type="match status" value="1"/>
</dbReference>
<dbReference type="InterPro" id="IPR036318">
    <property type="entry name" value="FAD-bd_PCMH-like_sf"/>
</dbReference>
<organism evidence="7 8">
    <name type="scientific">Nonomuraea typhae</name>
    <dbReference type="NCBI Taxonomy" id="2603600"/>
    <lineage>
        <taxon>Bacteria</taxon>
        <taxon>Bacillati</taxon>
        <taxon>Actinomycetota</taxon>
        <taxon>Actinomycetes</taxon>
        <taxon>Streptosporangiales</taxon>
        <taxon>Streptosporangiaceae</taxon>
        <taxon>Nonomuraea</taxon>
    </lineage>
</organism>
<dbReference type="Gene3D" id="3.30.465.10">
    <property type="match status" value="1"/>
</dbReference>
<gene>
    <name evidence="7" type="ORF">ACIBG2_46525</name>
</gene>
<dbReference type="RefSeq" id="WP_397090857.1">
    <property type="nucleotide sequence ID" value="NZ_JBITGY010000016.1"/>
</dbReference>
<dbReference type="InterPro" id="IPR006093">
    <property type="entry name" value="Oxy_OxRdtase_FAD_BS"/>
</dbReference>
<accession>A0ABW7ZA54</accession>
<dbReference type="InterPro" id="IPR006094">
    <property type="entry name" value="Oxid_FAD_bind_N"/>
</dbReference>